<keyword evidence="1" id="KW-0808">Transferase</keyword>
<evidence type="ECO:0000313" key="3">
    <source>
        <dbReference type="EMBL" id="KAG0252235.1"/>
    </source>
</evidence>
<dbReference type="Proteomes" id="UP000807716">
    <property type="component" value="Unassembled WGS sequence"/>
</dbReference>
<dbReference type="AlphaFoldDB" id="A0A9P6PQZ8"/>
<dbReference type="PANTHER" id="PTHR31896">
    <property type="entry name" value="FAMILY REGULATORY PROTEIN, PUTATIVE (AFU_ORTHOLOGUE AFUA_3G14730)-RELATED"/>
    <property type="match status" value="1"/>
</dbReference>
<gene>
    <name evidence="3" type="ORF">DFQ27_008220</name>
</gene>
<proteinExistence type="predicted"/>
<accession>A0A9P6PQZ8</accession>
<name>A0A9P6PQZ8_9FUNG</name>
<dbReference type="PANTHER" id="PTHR31896:SF64">
    <property type="entry name" value="TRICHOTHECENE 3-O-ACETYLTRANSFERASE"/>
    <property type="match status" value="1"/>
</dbReference>
<dbReference type="InterPro" id="IPR054710">
    <property type="entry name" value="Tri101-like_N"/>
</dbReference>
<dbReference type="Pfam" id="PF22664">
    <property type="entry name" value="TRI-like_N"/>
    <property type="match status" value="1"/>
</dbReference>
<dbReference type="OrthoDB" id="1862401at2759"/>
<reference evidence="3" key="1">
    <citation type="journal article" date="2020" name="Fungal Divers.">
        <title>Resolving the Mortierellaceae phylogeny through synthesis of multi-gene phylogenetics and phylogenomics.</title>
        <authorList>
            <person name="Vandepol N."/>
            <person name="Liber J."/>
            <person name="Desiro A."/>
            <person name="Na H."/>
            <person name="Kennedy M."/>
            <person name="Barry K."/>
            <person name="Grigoriev I.V."/>
            <person name="Miller A.N."/>
            <person name="O'Donnell K."/>
            <person name="Stajich J.E."/>
            <person name="Bonito G."/>
        </authorList>
    </citation>
    <scope>NUCLEOTIDE SEQUENCE</scope>
    <source>
        <strain evidence="3">BC1065</strain>
    </source>
</reference>
<dbReference type="EMBL" id="JAAAJB010000681">
    <property type="protein sequence ID" value="KAG0252235.1"/>
    <property type="molecule type" value="Genomic_DNA"/>
</dbReference>
<protein>
    <recommendedName>
        <fullName evidence="2">Trichothecene 3-O-acetyltransferase-like N-terminal domain-containing protein</fullName>
    </recommendedName>
</protein>
<evidence type="ECO:0000256" key="1">
    <source>
        <dbReference type="ARBA" id="ARBA00022679"/>
    </source>
</evidence>
<keyword evidence="4" id="KW-1185">Reference proteome</keyword>
<sequence>MMKEFKLGILGQQPLQSIYTPITLAYAVDDETNHSNIIDTLKTGLLKLTESFPWVAGQVVNEGATLENSGIYKIVPFEEHPPLVVKDLRDDPNISTFASLKETKFPCSAPVLDENVLSARHGMACFFDHASPRPALFVQATFIKGGLLLTFTAHHLVFDMIGQGHIMSLLSKACHGLTFNRKELASGNLSRENLIPFLDRSVNPMDDPSYDFQLAKPKPAVEATTTTTATLEDSQSELESTPAAMPELPKATWAYFSFDATSLATLKADTHTSRLDSVPYISTDDAVTALIYQSAIRARLPRIDPTSQISLTRTVDMRRAMNVPETHPGLMMNMVYRSMQAQQLVDQDLGALASLLREDLLDEPRLVQRTRGLATLLRDLPNKWGLSFTAGINLDINMLSSSWAKVQCHHLEFNLGLGRPVAVRRPVWTPSVENVSYLMPKSPEGEIIVGICLRDADMERLKVDPVFNKYGQYIG</sequence>
<dbReference type="Gene3D" id="3.30.559.10">
    <property type="entry name" value="Chloramphenicol acetyltransferase-like domain"/>
    <property type="match status" value="2"/>
</dbReference>
<dbReference type="InterPro" id="IPR051283">
    <property type="entry name" value="Sec_Metabolite_Acyltrans"/>
</dbReference>
<organism evidence="3 4">
    <name type="scientific">Actinomortierella ambigua</name>
    <dbReference type="NCBI Taxonomy" id="1343610"/>
    <lineage>
        <taxon>Eukaryota</taxon>
        <taxon>Fungi</taxon>
        <taxon>Fungi incertae sedis</taxon>
        <taxon>Mucoromycota</taxon>
        <taxon>Mortierellomycotina</taxon>
        <taxon>Mortierellomycetes</taxon>
        <taxon>Mortierellales</taxon>
        <taxon>Mortierellaceae</taxon>
        <taxon>Actinomortierella</taxon>
    </lineage>
</organism>
<evidence type="ECO:0000313" key="4">
    <source>
        <dbReference type="Proteomes" id="UP000807716"/>
    </source>
</evidence>
<feature type="domain" description="Trichothecene 3-O-acetyltransferase-like N-terminal" evidence="2">
    <location>
        <begin position="18"/>
        <end position="174"/>
    </location>
</feature>
<dbReference type="InterPro" id="IPR023213">
    <property type="entry name" value="CAT-like_dom_sf"/>
</dbReference>
<evidence type="ECO:0000259" key="2">
    <source>
        <dbReference type="Pfam" id="PF22664"/>
    </source>
</evidence>
<comment type="caution">
    <text evidence="3">The sequence shown here is derived from an EMBL/GenBank/DDBJ whole genome shotgun (WGS) entry which is preliminary data.</text>
</comment>
<dbReference type="GO" id="GO:0016740">
    <property type="term" value="F:transferase activity"/>
    <property type="evidence" value="ECO:0007669"/>
    <property type="project" value="UniProtKB-KW"/>
</dbReference>